<dbReference type="AlphaFoldDB" id="A0A0L6JUS1"/>
<comment type="caution">
    <text evidence="1">The sequence shown here is derived from an EMBL/GenBank/DDBJ whole genome shotgun (WGS) entry which is preliminary data.</text>
</comment>
<protein>
    <submittedName>
        <fullName evidence="1">Uncharacterized protein</fullName>
    </submittedName>
</protein>
<evidence type="ECO:0000313" key="2">
    <source>
        <dbReference type="Proteomes" id="UP000036923"/>
    </source>
</evidence>
<gene>
    <name evidence="1" type="ORF">Bccel_4847</name>
</gene>
<sequence length="224" mass="26953">MLDTKLIFIEGISGSGKSTITDFISNLLTQHNIDHNTYFEWAENHPICGEDDVWLNEDKQSSLYRYRQLNYAKWQEHITNLVNSDNISIFDSSLMQTPLNAFILLLNENFKTIRYFYKRLYKIFHICNPYLIYLRQNDVYLTISRVYNSRPREWGDFVIKYICNSPYGKEKCLKGFDGMVKYFSERQTIEDRLFLTYPYKKLQIDNSDFDFEKCEDKVREFLYL</sequence>
<dbReference type="EMBL" id="LGTC01000001">
    <property type="protein sequence ID" value="KNY29573.1"/>
    <property type="molecule type" value="Genomic_DNA"/>
</dbReference>
<organism evidence="1 2">
    <name type="scientific">Pseudobacteroides cellulosolvens ATCC 35603 = DSM 2933</name>
    <dbReference type="NCBI Taxonomy" id="398512"/>
    <lineage>
        <taxon>Bacteria</taxon>
        <taxon>Bacillati</taxon>
        <taxon>Bacillota</taxon>
        <taxon>Clostridia</taxon>
        <taxon>Eubacteriales</taxon>
        <taxon>Oscillospiraceae</taxon>
        <taxon>Pseudobacteroides</taxon>
    </lineage>
</organism>
<dbReference type="InterPro" id="IPR027417">
    <property type="entry name" value="P-loop_NTPase"/>
</dbReference>
<reference evidence="2" key="1">
    <citation type="submission" date="2015-07" db="EMBL/GenBank/DDBJ databases">
        <title>Near-Complete Genome Sequence of the Cellulolytic Bacterium Bacteroides (Pseudobacteroides) cellulosolvens ATCC 35603.</title>
        <authorList>
            <person name="Dassa B."/>
            <person name="Utturkar S.M."/>
            <person name="Klingeman D.M."/>
            <person name="Hurt R.A."/>
            <person name="Keller M."/>
            <person name="Xu J."/>
            <person name="Reddy Y.H.K."/>
            <person name="Borovok I."/>
            <person name="Grinberg I.R."/>
            <person name="Lamed R."/>
            <person name="Zhivin O."/>
            <person name="Bayer E.A."/>
            <person name="Brown S.D."/>
        </authorList>
    </citation>
    <scope>NUCLEOTIDE SEQUENCE [LARGE SCALE GENOMIC DNA]</scope>
    <source>
        <strain evidence="2">DSM 2933</strain>
    </source>
</reference>
<name>A0A0L6JUS1_9FIRM</name>
<dbReference type="Gene3D" id="3.40.50.300">
    <property type="entry name" value="P-loop containing nucleotide triphosphate hydrolases"/>
    <property type="match status" value="1"/>
</dbReference>
<dbReference type="RefSeq" id="WP_036935329.1">
    <property type="nucleotide sequence ID" value="NZ_JQKC01000001.1"/>
</dbReference>
<proteinExistence type="predicted"/>
<evidence type="ECO:0000313" key="1">
    <source>
        <dbReference type="EMBL" id="KNY29573.1"/>
    </source>
</evidence>
<accession>A0A0L6JUS1</accession>
<keyword evidence="2" id="KW-1185">Reference proteome</keyword>
<dbReference type="SUPFAM" id="SSF52540">
    <property type="entry name" value="P-loop containing nucleoside triphosphate hydrolases"/>
    <property type="match status" value="1"/>
</dbReference>
<dbReference type="Proteomes" id="UP000036923">
    <property type="component" value="Unassembled WGS sequence"/>
</dbReference>
<dbReference type="eggNOG" id="COG0470">
    <property type="taxonomic scope" value="Bacteria"/>
</dbReference>
<dbReference type="STRING" id="398512.Bccel_4847"/>
<dbReference type="OrthoDB" id="8211253at2"/>